<proteinExistence type="predicted"/>
<evidence type="ECO:0000313" key="1">
    <source>
        <dbReference type="EMBL" id="GAA0347270.1"/>
    </source>
</evidence>
<accession>A0ABP3GK57</accession>
<name>A0ABP3GK57_9ACTN</name>
<dbReference type="Proteomes" id="UP001501822">
    <property type="component" value="Unassembled WGS sequence"/>
</dbReference>
<protein>
    <submittedName>
        <fullName evidence="1">Uncharacterized protein</fullName>
    </submittedName>
</protein>
<comment type="caution">
    <text evidence="1">The sequence shown here is derived from an EMBL/GenBank/DDBJ whole genome shotgun (WGS) entry which is preliminary data.</text>
</comment>
<dbReference type="RefSeq" id="WP_252781262.1">
    <property type="nucleotide sequence ID" value="NZ_BAAABM010000037.1"/>
</dbReference>
<gene>
    <name evidence="1" type="ORF">GCM10010151_41170</name>
</gene>
<evidence type="ECO:0000313" key="2">
    <source>
        <dbReference type="Proteomes" id="UP001501822"/>
    </source>
</evidence>
<dbReference type="EMBL" id="BAAABM010000037">
    <property type="protein sequence ID" value="GAA0347270.1"/>
    <property type="molecule type" value="Genomic_DNA"/>
</dbReference>
<sequence>MCSTQGERLARLTRAIDDLAAEGLGGLPPDAWAERVAGIWALVEGIDPELARRRACYSTLES</sequence>
<organism evidence="1 2">
    <name type="scientific">Actinoallomurus spadix</name>
    <dbReference type="NCBI Taxonomy" id="79912"/>
    <lineage>
        <taxon>Bacteria</taxon>
        <taxon>Bacillati</taxon>
        <taxon>Actinomycetota</taxon>
        <taxon>Actinomycetes</taxon>
        <taxon>Streptosporangiales</taxon>
        <taxon>Thermomonosporaceae</taxon>
        <taxon>Actinoallomurus</taxon>
    </lineage>
</organism>
<reference evidence="2" key="1">
    <citation type="journal article" date="2019" name="Int. J. Syst. Evol. Microbiol.">
        <title>The Global Catalogue of Microorganisms (GCM) 10K type strain sequencing project: providing services to taxonomists for standard genome sequencing and annotation.</title>
        <authorList>
            <consortium name="The Broad Institute Genomics Platform"/>
            <consortium name="The Broad Institute Genome Sequencing Center for Infectious Disease"/>
            <person name="Wu L."/>
            <person name="Ma J."/>
        </authorList>
    </citation>
    <scope>NUCLEOTIDE SEQUENCE [LARGE SCALE GENOMIC DNA]</scope>
    <source>
        <strain evidence="2">JCM 3146</strain>
    </source>
</reference>
<keyword evidence="2" id="KW-1185">Reference proteome</keyword>